<dbReference type="PANTHER" id="PTHR30582:SF30">
    <property type="entry name" value="BLR4375 PROTEIN"/>
    <property type="match status" value="1"/>
</dbReference>
<keyword evidence="5 7" id="KW-0573">Peptidoglycan synthesis</keyword>
<dbReference type="InterPro" id="IPR050979">
    <property type="entry name" value="LD-transpeptidase"/>
</dbReference>
<dbReference type="GO" id="GO:0071555">
    <property type="term" value="P:cell wall organization"/>
    <property type="evidence" value="ECO:0007669"/>
    <property type="project" value="UniProtKB-UniRule"/>
</dbReference>
<dbReference type="SUPFAM" id="SSF141523">
    <property type="entry name" value="L,D-transpeptidase catalytic domain-like"/>
    <property type="match status" value="1"/>
</dbReference>
<feature type="chain" id="PRO_5037724443" evidence="9">
    <location>
        <begin position="32"/>
        <end position="434"/>
    </location>
</feature>
<dbReference type="Gene3D" id="2.40.440.10">
    <property type="entry name" value="L,D-transpeptidase catalytic domain-like"/>
    <property type="match status" value="1"/>
</dbReference>
<sequence length="434" mass="46782">MSRTSRSRFYGLGLALATVAGLLAAAPAAMAQFYDDPFYDNEPRDSGRVETFVDEFGRRVTVDERGRVIAIERPRQERRRAEPAYLERQVERQPSDDGLQGFDDVPPDAQDPRRDAYGLDGQLPDAGAPITGPNDSTAPESRPAPKVVGPKGKNAKAQIAAFQILLDRAGISPGVIDGRMGSNVDKAVAAYEEKFGERLDPSNAQALVEELDATGGPAIVSYTITDKDVAGPYVASIPEDYAEKAKLPAMAYARVSEMLGERFHMDEDYLKEINPDADFNRPGTILKVAATGEGATGEVAKIIADKGREQVRVYDAAGRLLVAYPSTIGSSETPSPSGTVQVARIAFDPGYTYNPKINFTQGQNKSILQIPPGPNGPVGTMWIALSKPTYGIHGTPEPSKIGKTNSHGCVRLTNWDATELARMVKPGTTVEFLE</sequence>
<dbReference type="Proteomes" id="UP000644699">
    <property type="component" value="Unassembled WGS sequence"/>
</dbReference>
<comment type="similarity">
    <text evidence="2">Belongs to the YkuD family.</text>
</comment>
<dbReference type="Pfam" id="PF03734">
    <property type="entry name" value="YkuD"/>
    <property type="match status" value="1"/>
</dbReference>
<proteinExistence type="inferred from homology"/>
<dbReference type="GO" id="GO:0018104">
    <property type="term" value="P:peptidoglycan-protein cross-linking"/>
    <property type="evidence" value="ECO:0007669"/>
    <property type="project" value="TreeGrafter"/>
</dbReference>
<keyword evidence="6 7" id="KW-0961">Cell wall biogenesis/degradation</keyword>
<dbReference type="InterPro" id="IPR005490">
    <property type="entry name" value="LD_TPept_cat_dom"/>
</dbReference>
<feature type="domain" description="L,D-TPase catalytic" evidence="10">
    <location>
        <begin position="300"/>
        <end position="433"/>
    </location>
</feature>
<keyword evidence="4 7" id="KW-0133">Cell shape</keyword>
<evidence type="ECO:0000313" key="12">
    <source>
        <dbReference type="Proteomes" id="UP000644699"/>
    </source>
</evidence>
<comment type="pathway">
    <text evidence="1 7">Cell wall biogenesis; peptidoglycan biosynthesis.</text>
</comment>
<feature type="signal peptide" evidence="9">
    <location>
        <begin position="1"/>
        <end position="31"/>
    </location>
</feature>
<dbReference type="GO" id="GO:0005576">
    <property type="term" value="C:extracellular region"/>
    <property type="evidence" value="ECO:0007669"/>
    <property type="project" value="TreeGrafter"/>
</dbReference>
<reference evidence="11" key="1">
    <citation type="journal article" date="2014" name="Int. J. Syst. Evol. Microbiol.">
        <title>Complete genome sequence of Corynebacterium casei LMG S-19264T (=DSM 44701T), isolated from a smear-ripened cheese.</title>
        <authorList>
            <consortium name="US DOE Joint Genome Institute (JGI-PGF)"/>
            <person name="Walter F."/>
            <person name="Albersmeier A."/>
            <person name="Kalinowski J."/>
            <person name="Ruckert C."/>
        </authorList>
    </citation>
    <scope>NUCLEOTIDE SEQUENCE</scope>
    <source>
        <strain evidence="11">CGMCC 1.15367</strain>
    </source>
</reference>
<accession>A0A916ZTC6</accession>
<dbReference type="InterPro" id="IPR038063">
    <property type="entry name" value="Transpep_catalytic_dom"/>
</dbReference>
<evidence type="ECO:0000256" key="9">
    <source>
        <dbReference type="SAM" id="SignalP"/>
    </source>
</evidence>
<dbReference type="GO" id="GO:0008360">
    <property type="term" value="P:regulation of cell shape"/>
    <property type="evidence" value="ECO:0007669"/>
    <property type="project" value="UniProtKB-UniRule"/>
</dbReference>
<keyword evidence="3" id="KW-0808">Transferase</keyword>
<keyword evidence="12" id="KW-1185">Reference proteome</keyword>
<evidence type="ECO:0000256" key="3">
    <source>
        <dbReference type="ARBA" id="ARBA00022679"/>
    </source>
</evidence>
<dbReference type="EMBL" id="BMIQ01000006">
    <property type="protein sequence ID" value="GGE13097.1"/>
    <property type="molecule type" value="Genomic_DNA"/>
</dbReference>
<dbReference type="GO" id="GO:0016740">
    <property type="term" value="F:transferase activity"/>
    <property type="evidence" value="ECO:0007669"/>
    <property type="project" value="UniProtKB-KW"/>
</dbReference>
<evidence type="ECO:0000256" key="5">
    <source>
        <dbReference type="ARBA" id="ARBA00022984"/>
    </source>
</evidence>
<evidence type="ECO:0000256" key="6">
    <source>
        <dbReference type="ARBA" id="ARBA00023316"/>
    </source>
</evidence>
<dbReference type="CDD" id="cd16913">
    <property type="entry name" value="YkuD_like"/>
    <property type="match status" value="1"/>
</dbReference>
<organism evidence="11 12">
    <name type="scientific">Aureimonas endophytica</name>
    <dbReference type="NCBI Taxonomy" id="2027858"/>
    <lineage>
        <taxon>Bacteria</taxon>
        <taxon>Pseudomonadati</taxon>
        <taxon>Pseudomonadota</taxon>
        <taxon>Alphaproteobacteria</taxon>
        <taxon>Hyphomicrobiales</taxon>
        <taxon>Aurantimonadaceae</taxon>
        <taxon>Aureimonas</taxon>
    </lineage>
</organism>
<evidence type="ECO:0000256" key="4">
    <source>
        <dbReference type="ARBA" id="ARBA00022960"/>
    </source>
</evidence>
<dbReference type="RefSeq" id="WP_210318482.1">
    <property type="nucleotide sequence ID" value="NZ_BMIQ01000006.1"/>
</dbReference>
<evidence type="ECO:0000256" key="8">
    <source>
        <dbReference type="SAM" id="MobiDB-lite"/>
    </source>
</evidence>
<feature type="active site" description="Nucleophile" evidence="7">
    <location>
        <position position="409"/>
    </location>
</feature>
<dbReference type="GO" id="GO:0071972">
    <property type="term" value="F:peptidoglycan L,D-transpeptidase activity"/>
    <property type="evidence" value="ECO:0007669"/>
    <property type="project" value="TreeGrafter"/>
</dbReference>
<comment type="caution">
    <text evidence="11">The sequence shown here is derived from an EMBL/GenBank/DDBJ whole genome shotgun (WGS) entry which is preliminary data.</text>
</comment>
<evidence type="ECO:0000256" key="2">
    <source>
        <dbReference type="ARBA" id="ARBA00005992"/>
    </source>
</evidence>
<dbReference type="InterPro" id="IPR006311">
    <property type="entry name" value="TAT_signal"/>
</dbReference>
<gene>
    <name evidence="11" type="ORF">GCM10011390_35240</name>
</gene>
<protein>
    <submittedName>
        <fullName evidence="11">Murein L,D-transpeptidase</fullName>
    </submittedName>
</protein>
<keyword evidence="9" id="KW-0732">Signal</keyword>
<dbReference type="PANTHER" id="PTHR30582">
    <property type="entry name" value="L,D-TRANSPEPTIDASE"/>
    <property type="match status" value="1"/>
</dbReference>
<evidence type="ECO:0000256" key="1">
    <source>
        <dbReference type="ARBA" id="ARBA00004752"/>
    </source>
</evidence>
<dbReference type="PROSITE" id="PS51318">
    <property type="entry name" value="TAT"/>
    <property type="match status" value="1"/>
</dbReference>
<evidence type="ECO:0000313" key="11">
    <source>
        <dbReference type="EMBL" id="GGE13097.1"/>
    </source>
</evidence>
<feature type="region of interest" description="Disordered" evidence="8">
    <location>
        <begin position="77"/>
        <end position="152"/>
    </location>
</feature>
<reference evidence="11" key="2">
    <citation type="submission" date="2020-09" db="EMBL/GenBank/DDBJ databases">
        <authorList>
            <person name="Sun Q."/>
            <person name="Zhou Y."/>
        </authorList>
    </citation>
    <scope>NUCLEOTIDE SEQUENCE</scope>
    <source>
        <strain evidence="11">CGMCC 1.15367</strain>
    </source>
</reference>
<dbReference type="AlphaFoldDB" id="A0A916ZTC6"/>
<dbReference type="PROSITE" id="PS52029">
    <property type="entry name" value="LD_TPASE"/>
    <property type="match status" value="1"/>
</dbReference>
<evidence type="ECO:0000256" key="7">
    <source>
        <dbReference type="PROSITE-ProRule" id="PRU01373"/>
    </source>
</evidence>
<evidence type="ECO:0000259" key="10">
    <source>
        <dbReference type="PROSITE" id="PS52029"/>
    </source>
</evidence>
<feature type="active site" description="Proton donor/acceptor" evidence="7">
    <location>
        <position position="393"/>
    </location>
</feature>
<name>A0A916ZTC6_9HYPH</name>